<feature type="transmembrane region" description="Helical" evidence="9">
    <location>
        <begin position="281"/>
        <end position="302"/>
    </location>
</feature>
<feature type="transmembrane region" description="Helical" evidence="9">
    <location>
        <begin position="54"/>
        <end position="72"/>
    </location>
</feature>
<feature type="transmembrane region" description="Helical" evidence="9">
    <location>
        <begin position="214"/>
        <end position="231"/>
    </location>
</feature>
<keyword evidence="5 10" id="KW-0808">Transferase</keyword>
<feature type="transmembrane region" description="Helical" evidence="9">
    <location>
        <begin position="156"/>
        <end position="175"/>
    </location>
</feature>
<dbReference type="EC" id="2.5.1.-" evidence="10"/>
<dbReference type="InterPro" id="IPR044878">
    <property type="entry name" value="UbiA_sf"/>
</dbReference>
<evidence type="ECO:0000313" key="10">
    <source>
        <dbReference type="EMBL" id="EJX10563.1"/>
    </source>
</evidence>
<protein>
    <submittedName>
        <fullName evidence="10">1,4-dihydroxy-2-naphthoate octaprenyltransferase</fullName>
        <ecNumber evidence="10">2.5.1.-</ecNumber>
    </submittedName>
</protein>
<keyword evidence="6 9" id="KW-0812">Transmembrane</keyword>
<keyword evidence="3" id="KW-0474">Menaquinone biosynthesis</keyword>
<evidence type="ECO:0000256" key="4">
    <source>
        <dbReference type="ARBA" id="ARBA00022475"/>
    </source>
</evidence>
<dbReference type="PIRSF" id="PIRSF005355">
    <property type="entry name" value="UBIAD1"/>
    <property type="match status" value="1"/>
</dbReference>
<comment type="pathway">
    <text evidence="2">Quinol/quinone metabolism; menaquinone biosynthesis.</text>
</comment>
<comment type="caution">
    <text evidence="10">The sequence shown here is derived from an EMBL/GenBank/DDBJ whole genome shotgun (WGS) entry which is preliminary data.</text>
</comment>
<dbReference type="Pfam" id="PF01040">
    <property type="entry name" value="UbiA"/>
    <property type="match status" value="1"/>
</dbReference>
<sequence length="307" mass="33598">MQNSPISPQPSAPRPNSLYAWFLASRPKTLTAALIPVLTATALAYAEGGAQGKPALLCCLFAALMQIAANFINDLFDFRKGSDREDRLGPERACAQGWITPQAMQRGIFVTLLAACATGCGLLPYGGMVLIGLGLACVVFAFLYTTLLSYNGCGDLLVWVFFGFVPVCGTYYVQTGTLTPSVWWLAAACGLVTDTLLVLNNYRDREQDLLSGKRTLIVVWGEKFGSLFYLLQGVAGYVAVAMIALYGHLWVAILPLFYLLPHYLTWRKMVQIHQGRALNRILGFTSRNMLTFALLVVIAFLLEGLGY</sequence>
<feature type="transmembrane region" description="Helical" evidence="9">
    <location>
        <begin position="181"/>
        <end position="202"/>
    </location>
</feature>
<dbReference type="InterPro" id="IPR026046">
    <property type="entry name" value="UBIAD1"/>
</dbReference>
<dbReference type="GO" id="GO:0005886">
    <property type="term" value="C:plasma membrane"/>
    <property type="evidence" value="ECO:0007669"/>
    <property type="project" value="TreeGrafter"/>
</dbReference>
<dbReference type="InterPro" id="IPR000537">
    <property type="entry name" value="UbiA_prenyltransferase"/>
</dbReference>
<keyword evidence="4" id="KW-1003">Cell membrane</keyword>
<feature type="transmembrane region" description="Helical" evidence="9">
    <location>
        <begin position="131"/>
        <end position="149"/>
    </location>
</feature>
<dbReference type="NCBIfam" id="TIGR00751">
    <property type="entry name" value="menA"/>
    <property type="match status" value="1"/>
</dbReference>
<dbReference type="InterPro" id="IPR004657">
    <property type="entry name" value="MenA"/>
</dbReference>
<dbReference type="AlphaFoldDB" id="J9H3M8"/>
<dbReference type="CDD" id="cd13962">
    <property type="entry name" value="PT_UbiA_UBIAD1"/>
    <property type="match status" value="1"/>
</dbReference>
<keyword evidence="7 9" id="KW-1133">Transmembrane helix</keyword>
<organism evidence="10">
    <name type="scientific">gut metagenome</name>
    <dbReference type="NCBI Taxonomy" id="749906"/>
    <lineage>
        <taxon>unclassified sequences</taxon>
        <taxon>metagenomes</taxon>
        <taxon>organismal metagenomes</taxon>
    </lineage>
</organism>
<gene>
    <name evidence="10" type="ORF">EVA_00984</name>
</gene>
<accession>J9H3M8</accession>
<evidence type="ECO:0000256" key="8">
    <source>
        <dbReference type="ARBA" id="ARBA00023136"/>
    </source>
</evidence>
<dbReference type="GO" id="GO:0009234">
    <property type="term" value="P:menaquinone biosynthetic process"/>
    <property type="evidence" value="ECO:0007669"/>
    <property type="project" value="UniProtKB-UniPathway"/>
</dbReference>
<evidence type="ECO:0000256" key="9">
    <source>
        <dbReference type="SAM" id="Phobius"/>
    </source>
</evidence>
<dbReference type="HAMAP" id="MF_01937">
    <property type="entry name" value="MenA_1"/>
    <property type="match status" value="1"/>
</dbReference>
<feature type="transmembrane region" description="Helical" evidence="9">
    <location>
        <begin position="237"/>
        <end position="260"/>
    </location>
</feature>
<dbReference type="Gene3D" id="1.10.357.140">
    <property type="entry name" value="UbiA prenyltransferase"/>
    <property type="match status" value="1"/>
</dbReference>
<keyword evidence="8 9" id="KW-0472">Membrane</keyword>
<evidence type="ECO:0000256" key="2">
    <source>
        <dbReference type="ARBA" id="ARBA00004863"/>
    </source>
</evidence>
<dbReference type="PANTHER" id="PTHR13929">
    <property type="entry name" value="1,4-DIHYDROXY-2-NAPHTHOATE OCTAPRENYLTRANSFERASE"/>
    <property type="match status" value="1"/>
</dbReference>
<evidence type="ECO:0000256" key="5">
    <source>
        <dbReference type="ARBA" id="ARBA00022679"/>
    </source>
</evidence>
<reference evidence="10" key="1">
    <citation type="journal article" date="2012" name="PLoS ONE">
        <title>Gene sets for utilization of primary and secondary nutrition supplies in the distal gut of endangered iberian lynx.</title>
        <authorList>
            <person name="Alcaide M."/>
            <person name="Messina E."/>
            <person name="Richter M."/>
            <person name="Bargiela R."/>
            <person name="Peplies J."/>
            <person name="Huws S.A."/>
            <person name="Newbold C.J."/>
            <person name="Golyshin P.N."/>
            <person name="Simon M.A."/>
            <person name="Lopez G."/>
            <person name="Yakimov M.M."/>
            <person name="Ferrer M."/>
        </authorList>
    </citation>
    <scope>NUCLEOTIDE SEQUENCE</scope>
</reference>
<evidence type="ECO:0000256" key="3">
    <source>
        <dbReference type="ARBA" id="ARBA00022428"/>
    </source>
</evidence>
<evidence type="ECO:0000256" key="7">
    <source>
        <dbReference type="ARBA" id="ARBA00022989"/>
    </source>
</evidence>
<dbReference type="GO" id="GO:0042371">
    <property type="term" value="P:vitamin K biosynthetic process"/>
    <property type="evidence" value="ECO:0007669"/>
    <property type="project" value="TreeGrafter"/>
</dbReference>
<dbReference type="UniPathway" id="UPA00079"/>
<dbReference type="PANTHER" id="PTHR13929:SF0">
    <property type="entry name" value="UBIA PRENYLTRANSFERASE DOMAIN-CONTAINING PROTEIN 1"/>
    <property type="match status" value="1"/>
</dbReference>
<name>J9H3M8_9ZZZZ</name>
<dbReference type="EMBL" id="AMCI01000158">
    <property type="protein sequence ID" value="EJX10563.1"/>
    <property type="molecule type" value="Genomic_DNA"/>
</dbReference>
<dbReference type="GO" id="GO:0046428">
    <property type="term" value="F:1,4-dihydroxy-2-naphthoate polyprenyltransferase activity"/>
    <property type="evidence" value="ECO:0007669"/>
    <property type="project" value="InterPro"/>
</dbReference>
<evidence type="ECO:0000256" key="6">
    <source>
        <dbReference type="ARBA" id="ARBA00022692"/>
    </source>
</evidence>
<evidence type="ECO:0000256" key="1">
    <source>
        <dbReference type="ARBA" id="ARBA00004141"/>
    </source>
</evidence>
<proteinExistence type="inferred from homology"/>
<comment type="subcellular location">
    <subcellularLocation>
        <location evidence="1">Membrane</location>
        <topology evidence="1">Multi-pass membrane protein</topology>
    </subcellularLocation>
</comment>